<dbReference type="KEGG" id="cgb:cg2057"/>
<keyword evidence="1" id="KW-0732">Signal</keyword>
<dbReference type="KEGG" id="cgl:Cgl1836"/>
<dbReference type="Proteomes" id="UP000000582">
    <property type="component" value="Chromosome"/>
</dbReference>
<feature type="domain" description="Long Rib" evidence="2">
    <location>
        <begin position="38"/>
        <end position="145"/>
    </location>
</feature>
<dbReference type="AlphaFoldDB" id="Q8NPH6"/>
<dbReference type="BioCyc" id="CORYNE:G18NG-11428-MONOMER"/>
<evidence type="ECO:0000313" key="4">
    <source>
        <dbReference type="Proteomes" id="UP000000582"/>
    </source>
</evidence>
<dbReference type="GeneID" id="1019793"/>
<organism evidence="3 4">
    <name type="scientific">Corynebacterium glutamicum (strain ATCC 13032 / DSM 20300 / JCM 1318 / BCRC 11384 / CCUG 27702 / LMG 3730 / NBRC 12168 / NCIMB 10025 / NRRL B-2784 / 534)</name>
    <dbReference type="NCBI Taxonomy" id="196627"/>
    <lineage>
        <taxon>Bacteria</taxon>
        <taxon>Bacillati</taxon>
        <taxon>Actinomycetota</taxon>
        <taxon>Actinomycetes</taxon>
        <taxon>Mycobacteriales</taxon>
        <taxon>Corynebacteriaceae</taxon>
        <taxon>Corynebacterium</taxon>
    </lineage>
</organism>
<dbReference type="InterPro" id="IPR044055">
    <property type="entry name" value="RibLong"/>
</dbReference>
<feature type="signal peptide" evidence="1">
    <location>
        <begin position="1"/>
        <end position="20"/>
    </location>
</feature>
<dbReference type="OrthoDB" id="4385401at2"/>
<feature type="chain" id="PRO_5039293622" description="Long Rib domain-containing protein" evidence="1">
    <location>
        <begin position="21"/>
        <end position="276"/>
    </location>
</feature>
<dbReference type="EMBL" id="BA000036">
    <property type="protein sequence ID" value="BAB99229.1"/>
    <property type="molecule type" value="Genomic_DNA"/>
</dbReference>
<gene>
    <name evidence="3" type="ordered locus">Cgl1836</name>
</gene>
<sequence length="276" mass="29789">MLVRSRTLVTAALSCSLLFGATVNGTGVAIAYENVSMAAQYEPRYESLETRLGSSGVFPKSVEQSVENLAELPEETRFLLEGDSFSIIIDDGLLASRLDPNTGEIRHTLGASGISYTPGEMKRSYTDRVTVKVVYPDGSFDRVTPHSVVYVADSIYYGIESTGYPKVRNGQTVKIPLRVTDGGTGAVGGVPQGSKVVRDRYGSIENAELMGAIILIDEKTGDLTFTAPDDRTGQLWFRTEVTFPDGSDSEVQYVIEVTDQPEPVDVIRPAGSSLSS</sequence>
<dbReference type="Pfam" id="PF18957">
    <property type="entry name" value="RibLong"/>
    <property type="match status" value="1"/>
</dbReference>
<accession>Q6M4E3</accession>
<reference evidence="4" key="1">
    <citation type="journal article" date="2003" name="Appl. Microbiol. Biotechnol.">
        <title>The Corynebacterium glutamicum genome: features and impacts on biotechnological processes.</title>
        <authorList>
            <person name="Ikeda M."/>
            <person name="Nakagawa S."/>
        </authorList>
    </citation>
    <scope>NUCLEOTIDE SEQUENCE [LARGE SCALE GENOMIC DNA]</scope>
    <source>
        <strain evidence="4">ATCC 13032 / DSM 20300 / BCRC 11384 / JCM 1318 / LMG 3730 / NCIMB 10025</strain>
    </source>
</reference>
<protein>
    <recommendedName>
        <fullName evidence="2">Long Rib domain-containing protein</fullName>
    </recommendedName>
</protein>
<evidence type="ECO:0000256" key="1">
    <source>
        <dbReference type="SAM" id="SignalP"/>
    </source>
</evidence>
<keyword evidence="4" id="KW-1185">Reference proteome</keyword>
<dbReference type="NCBIfam" id="NF038186">
    <property type="entry name" value="YPDG_rpt"/>
    <property type="match status" value="1"/>
</dbReference>
<dbReference type="PATRIC" id="fig|196627.13.peg.1772"/>
<name>Q8NPH6_CORGL</name>
<dbReference type="RefSeq" id="WP_011014678.1">
    <property type="nucleotide sequence ID" value="NC_003450.3"/>
</dbReference>
<accession>Q8NPH6</accession>
<dbReference type="HOGENOM" id="CLU_996438_0_0_11"/>
<evidence type="ECO:0000259" key="2">
    <source>
        <dbReference type="Pfam" id="PF18957"/>
    </source>
</evidence>
<dbReference type="STRING" id="196627.cg2057"/>
<proteinExistence type="predicted"/>
<evidence type="ECO:0000313" key="3">
    <source>
        <dbReference type="EMBL" id="BAB99229.1"/>
    </source>
</evidence>